<evidence type="ECO:0000313" key="4">
    <source>
        <dbReference type="EMBL" id="EWC64422.1"/>
    </source>
</evidence>
<feature type="compositionally biased region" description="Gly residues" evidence="1">
    <location>
        <begin position="51"/>
        <end position="65"/>
    </location>
</feature>
<comment type="caution">
    <text evidence="4">The sequence shown here is derived from an EMBL/GenBank/DDBJ whole genome shotgun (WGS) entry which is preliminary data.</text>
</comment>
<proteinExistence type="predicted"/>
<dbReference type="AlphaFoldDB" id="W7J5X3"/>
<keyword evidence="5" id="KW-1185">Reference proteome</keyword>
<dbReference type="InterPro" id="IPR011042">
    <property type="entry name" value="6-blade_b-propeller_TolB-like"/>
</dbReference>
<dbReference type="eggNOG" id="COG2133">
    <property type="taxonomic scope" value="Bacteria"/>
</dbReference>
<dbReference type="STRING" id="909613.UO65_0259"/>
<dbReference type="PANTHER" id="PTHR19328:SF13">
    <property type="entry name" value="HIPL1 PROTEIN"/>
    <property type="match status" value="1"/>
</dbReference>
<dbReference type="PATRIC" id="fig|909613.9.peg.270"/>
<evidence type="ECO:0000259" key="3">
    <source>
        <dbReference type="Pfam" id="PF07995"/>
    </source>
</evidence>
<feature type="signal peptide" evidence="2">
    <location>
        <begin position="1"/>
        <end position="25"/>
    </location>
</feature>
<keyword evidence="2" id="KW-0732">Signal</keyword>
<dbReference type="SUPFAM" id="SSF63829">
    <property type="entry name" value="Calcium-dependent phosphotriesterase"/>
    <property type="match status" value="1"/>
</dbReference>
<dbReference type="Gene3D" id="2.120.10.30">
    <property type="entry name" value="TolB, C-terminal domain"/>
    <property type="match status" value="1"/>
</dbReference>
<gene>
    <name evidence="4" type="ORF">UO65_0259</name>
</gene>
<organism evidence="4 5">
    <name type="scientific">Actinokineospora spheciospongiae</name>
    <dbReference type="NCBI Taxonomy" id="909613"/>
    <lineage>
        <taxon>Bacteria</taxon>
        <taxon>Bacillati</taxon>
        <taxon>Actinomycetota</taxon>
        <taxon>Actinomycetes</taxon>
        <taxon>Pseudonocardiales</taxon>
        <taxon>Pseudonocardiaceae</taxon>
        <taxon>Actinokineospora</taxon>
    </lineage>
</organism>
<dbReference type="InterPro" id="IPR012938">
    <property type="entry name" value="Glc/Sorbosone_DH"/>
</dbReference>
<evidence type="ECO:0000256" key="1">
    <source>
        <dbReference type="SAM" id="MobiDB-lite"/>
    </source>
</evidence>
<accession>W7J5X3</accession>
<evidence type="ECO:0000313" key="5">
    <source>
        <dbReference type="Proteomes" id="UP000019277"/>
    </source>
</evidence>
<feature type="chain" id="PRO_5039668507" evidence="2">
    <location>
        <begin position="26"/>
        <end position="395"/>
    </location>
</feature>
<sequence>MPRGSRVLAASTAAAALLLSSCASFTDQPAPGNWSEAPQLSPQAAPDPQEGGSGGGGGGQGGGAPSGPQTSVPPPDGCKDFHDSVLATCLDTLMAVAALPGDGTNPTALVGERTTGRILLVRKDTEPALFATVPVDGTGDGGLTGLALSPTYAEDQLVFAYVTTPTDNRVVRIAPGDTPKPVLTGIPRGTTGNRGSLANDHRGALLLATGTAGNPTAAADPASLAGKVLRLTGEGKPAADNPTPGSPVLAAGLVSPGGVCASLDGSRTWVTDRTPAADVIYQVEAGKPLGTPAWKWTDRPGVAGCAATTQLLWVAMSTAGHLQSLPQAPDGSFTGKPTVSFADTEGYGRVDGLDLMTDQVAVAGTVNKRGGTPLSSDDRAVAILVQPQAGGGGVD</sequence>
<protein>
    <submittedName>
        <fullName evidence="4">Glucose/sorbosone dehydrogenase, lipoprotein LppZ</fullName>
    </submittedName>
</protein>
<dbReference type="PROSITE" id="PS51257">
    <property type="entry name" value="PROKAR_LIPOPROTEIN"/>
    <property type="match status" value="1"/>
</dbReference>
<dbReference type="EMBL" id="AYXG01000005">
    <property type="protein sequence ID" value="EWC64422.1"/>
    <property type="molecule type" value="Genomic_DNA"/>
</dbReference>
<evidence type="ECO:0000256" key="2">
    <source>
        <dbReference type="SAM" id="SignalP"/>
    </source>
</evidence>
<keyword evidence="4" id="KW-0449">Lipoprotein</keyword>
<name>W7J5X3_9PSEU</name>
<dbReference type="PANTHER" id="PTHR19328">
    <property type="entry name" value="HEDGEHOG-INTERACTING PROTEIN"/>
    <property type="match status" value="1"/>
</dbReference>
<reference evidence="4 5" key="1">
    <citation type="journal article" date="2014" name="Genome Announc.">
        <title>Draft Genome Sequence of the Antitrypanosomally Active Sponge-Associated Bacterium Actinokineospora sp. Strain EG49.</title>
        <authorList>
            <person name="Harjes J."/>
            <person name="Ryu T."/>
            <person name="Abdelmohsen U.R."/>
            <person name="Moitinho-Silva L."/>
            <person name="Horn H."/>
            <person name="Ravasi T."/>
            <person name="Hentschel U."/>
        </authorList>
    </citation>
    <scope>NUCLEOTIDE SEQUENCE [LARGE SCALE GENOMIC DNA]</scope>
    <source>
        <strain evidence="4 5">EG49</strain>
    </source>
</reference>
<dbReference type="Proteomes" id="UP000019277">
    <property type="component" value="Unassembled WGS sequence"/>
</dbReference>
<feature type="region of interest" description="Disordered" evidence="1">
    <location>
        <begin position="27"/>
        <end position="79"/>
    </location>
</feature>
<dbReference type="Pfam" id="PF07995">
    <property type="entry name" value="GSDH"/>
    <property type="match status" value="1"/>
</dbReference>
<feature type="domain" description="Glucose/Sorbosone dehydrogenase" evidence="3">
    <location>
        <begin position="95"/>
        <end position="295"/>
    </location>
</feature>